<protein>
    <submittedName>
        <fullName evidence="1">Uncharacterized protein</fullName>
    </submittedName>
</protein>
<organism evidence="1 2">
    <name type="scientific">Araneus ventricosus</name>
    <name type="common">Orbweaver spider</name>
    <name type="synonym">Epeira ventricosa</name>
    <dbReference type="NCBI Taxonomy" id="182803"/>
    <lineage>
        <taxon>Eukaryota</taxon>
        <taxon>Metazoa</taxon>
        <taxon>Ecdysozoa</taxon>
        <taxon>Arthropoda</taxon>
        <taxon>Chelicerata</taxon>
        <taxon>Arachnida</taxon>
        <taxon>Araneae</taxon>
        <taxon>Araneomorphae</taxon>
        <taxon>Entelegynae</taxon>
        <taxon>Araneoidea</taxon>
        <taxon>Araneidae</taxon>
        <taxon>Araneus</taxon>
    </lineage>
</organism>
<keyword evidence="2" id="KW-1185">Reference proteome</keyword>
<sequence>MLRNRVDGFLVETFGLLMDSVFQDSCTSLSQPLNFQSFFRSQRYVITWVNIKAVWKMFKGFPSKFCWQVKDLLCHKWLYCKQYHWMLCWKVLTAAPYSKQLMSGGSSSSKKKLCITFLASVAE</sequence>
<proteinExistence type="predicted"/>
<gene>
    <name evidence="1" type="ORF">AVEN_40499_1</name>
</gene>
<evidence type="ECO:0000313" key="1">
    <source>
        <dbReference type="EMBL" id="GBM78187.1"/>
    </source>
</evidence>
<accession>A0A4Y2IKC9</accession>
<name>A0A4Y2IKC9_ARAVE</name>
<dbReference type="AlphaFoldDB" id="A0A4Y2IKC9"/>
<dbReference type="Proteomes" id="UP000499080">
    <property type="component" value="Unassembled WGS sequence"/>
</dbReference>
<comment type="caution">
    <text evidence="1">The sequence shown here is derived from an EMBL/GenBank/DDBJ whole genome shotgun (WGS) entry which is preliminary data.</text>
</comment>
<evidence type="ECO:0000313" key="2">
    <source>
        <dbReference type="Proteomes" id="UP000499080"/>
    </source>
</evidence>
<reference evidence="1 2" key="1">
    <citation type="journal article" date="2019" name="Sci. Rep.">
        <title>Orb-weaving spider Araneus ventricosus genome elucidates the spidroin gene catalogue.</title>
        <authorList>
            <person name="Kono N."/>
            <person name="Nakamura H."/>
            <person name="Ohtoshi R."/>
            <person name="Moran D.A.P."/>
            <person name="Shinohara A."/>
            <person name="Yoshida Y."/>
            <person name="Fujiwara M."/>
            <person name="Mori M."/>
            <person name="Tomita M."/>
            <person name="Arakawa K."/>
        </authorList>
    </citation>
    <scope>NUCLEOTIDE SEQUENCE [LARGE SCALE GENOMIC DNA]</scope>
</reference>
<dbReference type="EMBL" id="BGPR01002738">
    <property type="protein sequence ID" value="GBM78187.1"/>
    <property type="molecule type" value="Genomic_DNA"/>
</dbReference>